<protein>
    <submittedName>
        <fullName evidence="3">Uncharacterized protein</fullName>
    </submittedName>
</protein>
<dbReference type="Proteomes" id="UP000887116">
    <property type="component" value="Unassembled WGS sequence"/>
</dbReference>
<feature type="transmembrane region" description="Helical" evidence="2">
    <location>
        <begin position="219"/>
        <end position="246"/>
    </location>
</feature>
<dbReference type="OrthoDB" id="10439917at2759"/>
<gene>
    <name evidence="3" type="primary">TV41_00670</name>
    <name evidence="3" type="ORF">TNCT_526351</name>
</gene>
<dbReference type="EMBL" id="BMAO01018044">
    <property type="protein sequence ID" value="GFR20231.1"/>
    <property type="molecule type" value="Genomic_DNA"/>
</dbReference>
<feature type="compositionally biased region" description="Polar residues" evidence="1">
    <location>
        <begin position="270"/>
        <end position="300"/>
    </location>
</feature>
<organism evidence="3 4">
    <name type="scientific">Trichonephila clavata</name>
    <name type="common">Joro spider</name>
    <name type="synonym">Nephila clavata</name>
    <dbReference type="NCBI Taxonomy" id="2740835"/>
    <lineage>
        <taxon>Eukaryota</taxon>
        <taxon>Metazoa</taxon>
        <taxon>Ecdysozoa</taxon>
        <taxon>Arthropoda</taxon>
        <taxon>Chelicerata</taxon>
        <taxon>Arachnida</taxon>
        <taxon>Araneae</taxon>
        <taxon>Araneomorphae</taxon>
        <taxon>Entelegynae</taxon>
        <taxon>Araneoidea</taxon>
        <taxon>Nephilidae</taxon>
        <taxon>Trichonephila</taxon>
    </lineage>
</organism>
<dbReference type="AlphaFoldDB" id="A0A8X6LRF5"/>
<comment type="caution">
    <text evidence="3">The sequence shown here is derived from an EMBL/GenBank/DDBJ whole genome shotgun (WGS) entry which is preliminary data.</text>
</comment>
<keyword evidence="4" id="KW-1185">Reference proteome</keyword>
<name>A0A8X6LRF5_TRICU</name>
<evidence type="ECO:0000313" key="4">
    <source>
        <dbReference type="Proteomes" id="UP000887116"/>
    </source>
</evidence>
<sequence>MDSPTIKIASELENIERNRRIEFSIKGEGLIIDYLSISSRVAEIGFVAGIVNSIDIPQAIRELTIDGIISGLKSRKIQSNKEYNFREFDKAYLKNLWDKEITTSSQELKEIIDENMQINQLGGFTTEGADYQMKEDSEYVTMESAPLKKQEFDFASSKAITQEINDVINEIKESNASDRITPEDISHFGHNSKEVLEYPIFNSTDVEGPKLPEINGGQYIGIAGIAGGILGGVLAVAFAGLGYFVWHRKNREGSYDVEKAMKNLPEQAQLEHSGSTSEIESLLSNATSAEHLSSQISTEY</sequence>
<evidence type="ECO:0000256" key="2">
    <source>
        <dbReference type="SAM" id="Phobius"/>
    </source>
</evidence>
<accession>A0A8X6LRF5</accession>
<reference evidence="3" key="1">
    <citation type="submission" date="2020-07" db="EMBL/GenBank/DDBJ databases">
        <title>Multicomponent nature underlies the extraordinary mechanical properties of spider dragline silk.</title>
        <authorList>
            <person name="Kono N."/>
            <person name="Nakamura H."/>
            <person name="Mori M."/>
            <person name="Yoshida Y."/>
            <person name="Ohtoshi R."/>
            <person name="Malay A.D."/>
            <person name="Moran D.A.P."/>
            <person name="Tomita M."/>
            <person name="Numata K."/>
            <person name="Arakawa K."/>
        </authorList>
    </citation>
    <scope>NUCLEOTIDE SEQUENCE</scope>
</reference>
<proteinExistence type="predicted"/>
<evidence type="ECO:0000256" key="1">
    <source>
        <dbReference type="SAM" id="MobiDB-lite"/>
    </source>
</evidence>
<keyword evidence="2" id="KW-1133">Transmembrane helix</keyword>
<evidence type="ECO:0000313" key="3">
    <source>
        <dbReference type="EMBL" id="GFR20231.1"/>
    </source>
</evidence>
<keyword evidence="2" id="KW-0812">Transmembrane</keyword>
<feature type="region of interest" description="Disordered" evidence="1">
    <location>
        <begin position="269"/>
        <end position="300"/>
    </location>
</feature>
<keyword evidence="2" id="KW-0472">Membrane</keyword>